<dbReference type="GO" id="GO:0043165">
    <property type="term" value="P:Gram-negative-bacterium-type cell outer membrane assembly"/>
    <property type="evidence" value="ECO:0007669"/>
    <property type="project" value="TreeGrafter"/>
</dbReference>
<dbReference type="InterPro" id="IPR037873">
    <property type="entry name" value="BamE-like"/>
</dbReference>
<dbReference type="PANTHER" id="PTHR37482">
    <property type="entry name" value="OUTER MEMBRANE PROTEIN ASSEMBLY FACTOR BAME"/>
    <property type="match status" value="1"/>
</dbReference>
<dbReference type="InterPro" id="IPR007450">
    <property type="entry name" value="BamE_dom"/>
</dbReference>
<dbReference type="OrthoDB" id="9808313at2"/>
<evidence type="ECO:0000313" key="6">
    <source>
        <dbReference type="Proteomes" id="UP000435648"/>
    </source>
</evidence>
<evidence type="ECO:0000256" key="2">
    <source>
        <dbReference type="ARBA" id="ARBA00023136"/>
    </source>
</evidence>
<dbReference type="GO" id="GO:1990063">
    <property type="term" value="C:Bam protein complex"/>
    <property type="evidence" value="ECO:0007669"/>
    <property type="project" value="TreeGrafter"/>
</dbReference>
<dbReference type="RefSeq" id="WP_158192151.1">
    <property type="nucleotide sequence ID" value="NZ_CP046908.1"/>
</dbReference>
<dbReference type="GO" id="GO:0030674">
    <property type="term" value="F:protein-macromolecule adaptor activity"/>
    <property type="evidence" value="ECO:0007669"/>
    <property type="project" value="TreeGrafter"/>
</dbReference>
<dbReference type="InterPro" id="IPR026592">
    <property type="entry name" value="BamE"/>
</dbReference>
<dbReference type="EMBL" id="CP046908">
    <property type="protein sequence ID" value="QGZ33121.1"/>
    <property type="molecule type" value="Genomic_DNA"/>
</dbReference>
<evidence type="ECO:0000256" key="3">
    <source>
        <dbReference type="ARBA" id="ARBA00023237"/>
    </source>
</evidence>
<name>A0A857C2P8_9HYPH</name>
<accession>A0A857C2P8</accession>
<reference evidence="5 6" key="1">
    <citation type="submission" date="2019-12" db="EMBL/GenBank/DDBJ databases">
        <title>The genome of Stappia indica PHM037.</title>
        <authorList>
            <person name="Kacar D."/>
            <person name="Galan B."/>
            <person name="Canedo L."/>
            <person name="Rodriguez P."/>
            <person name="de la Calle F."/>
            <person name="Garcia J.L."/>
        </authorList>
    </citation>
    <scope>NUCLEOTIDE SEQUENCE [LARGE SCALE GENOMIC DNA]</scope>
    <source>
        <strain evidence="5 6">PHM037</strain>
    </source>
</reference>
<dbReference type="KEGG" id="siw:GH266_00520"/>
<sequence length="145" mass="16118">MKTWIRGAVLVSVLALPLAGCFTTTINHGHVIRPERVRDIQVGSSREQVELLLGSPSTSSRLDGEAYYYISQVKETTAFLMPETVEQRVVAIYFDEEGFVRDTAYYSLEDGKVVDILSRKTRTGGADYGFLSQILRGAQNPSLNL</sequence>
<evidence type="ECO:0000259" key="4">
    <source>
        <dbReference type="Pfam" id="PF04355"/>
    </source>
</evidence>
<proteinExistence type="predicted"/>
<evidence type="ECO:0000256" key="1">
    <source>
        <dbReference type="ARBA" id="ARBA00022729"/>
    </source>
</evidence>
<dbReference type="PANTHER" id="PTHR37482:SF1">
    <property type="entry name" value="OUTER MEMBRANE PROTEIN ASSEMBLY FACTOR BAME"/>
    <property type="match status" value="1"/>
</dbReference>
<dbReference type="Pfam" id="PF04355">
    <property type="entry name" value="BamE"/>
    <property type="match status" value="1"/>
</dbReference>
<dbReference type="GO" id="GO:0051205">
    <property type="term" value="P:protein insertion into membrane"/>
    <property type="evidence" value="ECO:0007669"/>
    <property type="project" value="TreeGrafter"/>
</dbReference>
<dbReference type="Proteomes" id="UP000435648">
    <property type="component" value="Chromosome"/>
</dbReference>
<gene>
    <name evidence="5" type="primary">bamE</name>
    <name evidence="5" type="ORF">GH266_00520</name>
</gene>
<organism evidence="5 6">
    <name type="scientific">Stappia indica</name>
    <dbReference type="NCBI Taxonomy" id="538381"/>
    <lineage>
        <taxon>Bacteria</taxon>
        <taxon>Pseudomonadati</taxon>
        <taxon>Pseudomonadota</taxon>
        <taxon>Alphaproteobacteria</taxon>
        <taxon>Hyphomicrobiales</taxon>
        <taxon>Stappiaceae</taxon>
        <taxon>Stappia</taxon>
    </lineage>
</organism>
<keyword evidence="1" id="KW-0732">Signal</keyword>
<keyword evidence="3" id="KW-0998">Cell outer membrane</keyword>
<feature type="domain" description="Outer membrane protein assembly factor BamE" evidence="4">
    <location>
        <begin position="29"/>
        <end position="102"/>
    </location>
</feature>
<protein>
    <submittedName>
        <fullName evidence="5">Outer membrane protein assembly factor BamE</fullName>
    </submittedName>
</protein>
<dbReference type="Gene3D" id="3.30.1450.10">
    <property type="match status" value="1"/>
</dbReference>
<dbReference type="AlphaFoldDB" id="A0A857C2P8"/>
<evidence type="ECO:0000313" key="5">
    <source>
        <dbReference type="EMBL" id="QGZ33121.1"/>
    </source>
</evidence>
<keyword evidence="2" id="KW-0472">Membrane</keyword>